<protein>
    <submittedName>
        <fullName evidence="1">Uncharacterized protein</fullName>
    </submittedName>
</protein>
<sequence>MYTAQEMRSWGVVNHIVAPGGDVVEETLKWAVELAENSPDSVIVSRAGLLGGWDPLDPAKSTQEIDEGIYKLLDGGENQKEGVQSFVEKRLPLVWVTHNVTNPQPVSLRPLEFFNRHIAATMPVPTIFYLFEHGPPQWLRDWAVPITVAVTALTLLYFVKRYTSGSTYETNKNMHGKVVMMTGATSGIGAEVGL</sequence>
<gene>
    <name evidence="1" type="ORF">NLG97_g3412</name>
</gene>
<dbReference type="EMBL" id="JANAKD010000282">
    <property type="protein sequence ID" value="KAJ3495421.1"/>
    <property type="molecule type" value="Genomic_DNA"/>
</dbReference>
<organism evidence="1 2">
    <name type="scientific">Lecanicillium saksenae</name>
    <dbReference type="NCBI Taxonomy" id="468837"/>
    <lineage>
        <taxon>Eukaryota</taxon>
        <taxon>Fungi</taxon>
        <taxon>Dikarya</taxon>
        <taxon>Ascomycota</taxon>
        <taxon>Pezizomycotina</taxon>
        <taxon>Sordariomycetes</taxon>
        <taxon>Hypocreomycetidae</taxon>
        <taxon>Hypocreales</taxon>
        <taxon>Cordycipitaceae</taxon>
        <taxon>Lecanicillium</taxon>
    </lineage>
</organism>
<accession>A0ACC1QYC8</accession>
<proteinExistence type="predicted"/>
<reference evidence="1" key="1">
    <citation type="submission" date="2022-07" db="EMBL/GenBank/DDBJ databases">
        <title>Genome Sequence of Lecanicillium saksenae.</title>
        <authorList>
            <person name="Buettner E."/>
        </authorList>
    </citation>
    <scope>NUCLEOTIDE SEQUENCE</scope>
    <source>
        <strain evidence="1">VT-O1</strain>
    </source>
</reference>
<keyword evidence="2" id="KW-1185">Reference proteome</keyword>
<dbReference type="Proteomes" id="UP001148737">
    <property type="component" value="Unassembled WGS sequence"/>
</dbReference>
<evidence type="ECO:0000313" key="1">
    <source>
        <dbReference type="EMBL" id="KAJ3495421.1"/>
    </source>
</evidence>
<name>A0ACC1QYC8_9HYPO</name>
<evidence type="ECO:0000313" key="2">
    <source>
        <dbReference type="Proteomes" id="UP001148737"/>
    </source>
</evidence>
<comment type="caution">
    <text evidence="1">The sequence shown here is derived from an EMBL/GenBank/DDBJ whole genome shotgun (WGS) entry which is preliminary data.</text>
</comment>